<keyword evidence="3" id="KW-0067">ATP-binding</keyword>
<dbReference type="GO" id="GO:0004812">
    <property type="term" value="F:aminoacyl-tRNA ligase activity"/>
    <property type="evidence" value="ECO:0007669"/>
    <property type="project" value="UniProtKB-KW"/>
</dbReference>
<evidence type="ECO:0000256" key="1">
    <source>
        <dbReference type="ARBA" id="ARBA00022598"/>
    </source>
</evidence>
<evidence type="ECO:0000256" key="3">
    <source>
        <dbReference type="ARBA" id="ARBA00022840"/>
    </source>
</evidence>
<keyword evidence="6" id="KW-1185">Reference proteome</keyword>
<gene>
    <name evidence="5" type="ORF">SD28_04620</name>
</gene>
<dbReference type="KEGG" id="fgu:SD28_04620"/>
<reference evidence="5 6" key="1">
    <citation type="submission" date="2014-12" db="EMBL/GenBank/DDBJ databases">
        <title>Complete genome sequence of Francisella guanzhouensis strain 08HL01032 isolated from air-conditioning system in China.</title>
        <authorList>
            <person name="Svensson D."/>
            <person name="Ohrman C."/>
            <person name="Backman S."/>
            <person name="Karlsson E."/>
            <person name="Nilsson E."/>
            <person name="Bystrom M."/>
            <person name="Larkeryd A."/>
            <person name="Stenberg P."/>
            <person name="Scholtz H.C."/>
            <person name="Forsman M."/>
            <person name="Sjodin A."/>
        </authorList>
    </citation>
    <scope>NUCLEOTIDE SEQUENCE [LARGE SCALE GENOMIC DNA]</scope>
    <source>
        <strain evidence="5 6">08HL01032</strain>
    </source>
</reference>
<keyword evidence="4" id="KW-0030">Aminoacyl-tRNA synthetase</keyword>
<keyword evidence="2" id="KW-0547">Nucleotide-binding</keyword>
<sequence length="95" mass="11143">MNFFCNLLTCYINDVHMLEHYDKDSYRTKAYLSIYGIKELFRLIYPITPDLSTKILDSLGLSIFKESNNILGVIFISEIKLDLLALYIKEIKNEQ</sequence>
<dbReference type="SUPFAM" id="SSF47323">
    <property type="entry name" value="Anticodon-binding domain of a subclass of class I aminoacyl-tRNA synthetases"/>
    <property type="match status" value="1"/>
</dbReference>
<dbReference type="AlphaFoldDB" id="A0A0A8E9X8"/>
<organism evidence="5 6">
    <name type="scientific">Allofrancisella guangzhouensis</name>
    <dbReference type="NCBI Taxonomy" id="594679"/>
    <lineage>
        <taxon>Bacteria</taxon>
        <taxon>Pseudomonadati</taxon>
        <taxon>Pseudomonadota</taxon>
        <taxon>Gammaproteobacteria</taxon>
        <taxon>Thiotrichales</taxon>
        <taxon>Francisellaceae</taxon>
        <taxon>Allofrancisella</taxon>
    </lineage>
</organism>
<evidence type="ECO:0000256" key="2">
    <source>
        <dbReference type="ARBA" id="ARBA00022741"/>
    </source>
</evidence>
<proteinExistence type="predicted"/>
<dbReference type="HOGENOM" id="CLU_2368740_0_0_6"/>
<accession>A0A0A8E9X8</accession>
<dbReference type="EMBL" id="CP010427">
    <property type="protein sequence ID" value="AJC48966.1"/>
    <property type="molecule type" value="Genomic_DNA"/>
</dbReference>
<name>A0A0A8E9X8_9GAMM</name>
<protein>
    <submittedName>
        <fullName evidence="5">Uncharacterized protein</fullName>
    </submittedName>
</protein>
<evidence type="ECO:0000313" key="6">
    <source>
        <dbReference type="Proteomes" id="UP000031104"/>
    </source>
</evidence>
<evidence type="ECO:0000313" key="5">
    <source>
        <dbReference type="EMBL" id="AJC48966.1"/>
    </source>
</evidence>
<dbReference type="STRING" id="594679.SD28_04620"/>
<keyword evidence="1" id="KW-0436">Ligase</keyword>
<evidence type="ECO:0000256" key="4">
    <source>
        <dbReference type="ARBA" id="ARBA00023146"/>
    </source>
</evidence>
<dbReference type="Proteomes" id="UP000031104">
    <property type="component" value="Chromosome"/>
</dbReference>
<dbReference type="GO" id="GO:0006418">
    <property type="term" value="P:tRNA aminoacylation for protein translation"/>
    <property type="evidence" value="ECO:0007669"/>
    <property type="project" value="InterPro"/>
</dbReference>
<dbReference type="InterPro" id="IPR009080">
    <property type="entry name" value="tRNAsynth_Ia_anticodon-bd"/>
</dbReference>
<dbReference type="GO" id="GO:0005524">
    <property type="term" value="F:ATP binding"/>
    <property type="evidence" value="ECO:0007669"/>
    <property type="project" value="UniProtKB-KW"/>
</dbReference>